<accession>A0A1A6GI67</accession>
<evidence type="ECO:0000256" key="1">
    <source>
        <dbReference type="ARBA" id="ARBA00023180"/>
    </source>
</evidence>
<reference evidence="4 5" key="1">
    <citation type="submission" date="2016-06" db="EMBL/GenBank/DDBJ databases">
        <title>The Draft Genome Sequence and Annotation of the Desert Woodrat Neotoma lepida.</title>
        <authorList>
            <person name="Campbell M."/>
            <person name="Oakeson K.F."/>
            <person name="Yandell M."/>
            <person name="Halpert J.R."/>
            <person name="Dearing D."/>
        </authorList>
    </citation>
    <scope>NUCLEOTIDE SEQUENCE [LARGE SCALE GENOMIC DNA]</scope>
    <source>
        <strain evidence="4">417</strain>
        <tissue evidence="4">Liver</tissue>
    </source>
</reference>
<dbReference type="Gene3D" id="2.130.10.10">
    <property type="entry name" value="YVTN repeat-like/Quinoprotein amine dehydrogenase"/>
    <property type="match status" value="1"/>
</dbReference>
<evidence type="ECO:0000256" key="2">
    <source>
        <dbReference type="PROSITE-ProRule" id="PRU00352"/>
    </source>
</evidence>
<dbReference type="GO" id="GO:0005615">
    <property type="term" value="C:extracellular space"/>
    <property type="evidence" value="ECO:0007669"/>
    <property type="project" value="TreeGrafter"/>
</dbReference>
<gene>
    <name evidence="4" type="ORF">A6R68_05554</name>
</gene>
<dbReference type="EMBL" id="LZPO01088106">
    <property type="protein sequence ID" value="OBS65906.1"/>
    <property type="molecule type" value="Genomic_DNA"/>
</dbReference>
<feature type="non-terminal residue" evidence="4">
    <location>
        <position position="100"/>
    </location>
</feature>
<dbReference type="Proteomes" id="UP000092124">
    <property type="component" value="Unassembled WGS sequence"/>
</dbReference>
<comment type="caution">
    <text evidence="2">Lacks conserved residue(s) required for the propagation of feature annotation.</text>
</comment>
<name>A0A1A6GI67_NEOLE</name>
<dbReference type="InterPro" id="IPR027231">
    <property type="entry name" value="Semaphorin"/>
</dbReference>
<dbReference type="GO" id="GO:0030215">
    <property type="term" value="F:semaphorin receptor binding"/>
    <property type="evidence" value="ECO:0007669"/>
    <property type="project" value="InterPro"/>
</dbReference>
<evidence type="ECO:0000313" key="4">
    <source>
        <dbReference type="EMBL" id="OBS65906.1"/>
    </source>
</evidence>
<dbReference type="InterPro" id="IPR036352">
    <property type="entry name" value="Semap_dom_sf"/>
</dbReference>
<dbReference type="PROSITE" id="PS51004">
    <property type="entry name" value="SEMA"/>
    <property type="match status" value="1"/>
</dbReference>
<dbReference type="PANTHER" id="PTHR11036">
    <property type="entry name" value="SEMAPHORIN"/>
    <property type="match status" value="1"/>
</dbReference>
<dbReference type="GO" id="GO:0045499">
    <property type="term" value="F:chemorepellent activity"/>
    <property type="evidence" value="ECO:0007669"/>
    <property type="project" value="TreeGrafter"/>
</dbReference>
<dbReference type="GO" id="GO:0030335">
    <property type="term" value="P:positive regulation of cell migration"/>
    <property type="evidence" value="ECO:0007669"/>
    <property type="project" value="TreeGrafter"/>
</dbReference>
<protein>
    <recommendedName>
        <fullName evidence="3">Sema domain-containing protein</fullName>
    </recommendedName>
</protein>
<comment type="caution">
    <text evidence="4">The sequence shown here is derived from an EMBL/GenBank/DDBJ whole genome shotgun (WGS) entry which is preliminary data.</text>
</comment>
<dbReference type="OrthoDB" id="9988752at2759"/>
<keyword evidence="5" id="KW-1185">Reference proteome</keyword>
<dbReference type="AlphaFoldDB" id="A0A1A6GI67"/>
<feature type="domain" description="Sema" evidence="3">
    <location>
        <begin position="1"/>
        <end position="100"/>
    </location>
</feature>
<evidence type="ECO:0000259" key="3">
    <source>
        <dbReference type="PROSITE" id="PS51004"/>
    </source>
</evidence>
<dbReference type="GO" id="GO:0007411">
    <property type="term" value="P:axon guidance"/>
    <property type="evidence" value="ECO:0007669"/>
    <property type="project" value="TreeGrafter"/>
</dbReference>
<dbReference type="GO" id="GO:0071526">
    <property type="term" value="P:semaphorin-plexin signaling pathway"/>
    <property type="evidence" value="ECO:0007669"/>
    <property type="project" value="TreeGrafter"/>
</dbReference>
<dbReference type="STRING" id="56216.A0A1A6GI67"/>
<dbReference type="SUPFAM" id="SSF101912">
    <property type="entry name" value="Sema domain"/>
    <property type="match status" value="1"/>
</dbReference>
<keyword evidence="1" id="KW-0325">Glycoprotein</keyword>
<dbReference type="GO" id="GO:0005886">
    <property type="term" value="C:plasma membrane"/>
    <property type="evidence" value="ECO:0007669"/>
    <property type="project" value="TreeGrafter"/>
</dbReference>
<sequence length="100" mass="11364">MLLLRALPSANPPPPNTAGMAFSDLWQELIFKLDMHSLESGRLKCPFDPQQPFASVMTDEYLYSGTASDFLGKDTAFTRSLGLTQDHHYIRTDISEHYWL</sequence>
<dbReference type="InterPro" id="IPR001627">
    <property type="entry name" value="Semap_dom"/>
</dbReference>
<organism evidence="4 5">
    <name type="scientific">Neotoma lepida</name>
    <name type="common">Desert woodrat</name>
    <dbReference type="NCBI Taxonomy" id="56216"/>
    <lineage>
        <taxon>Eukaryota</taxon>
        <taxon>Metazoa</taxon>
        <taxon>Chordata</taxon>
        <taxon>Craniata</taxon>
        <taxon>Vertebrata</taxon>
        <taxon>Euteleostomi</taxon>
        <taxon>Mammalia</taxon>
        <taxon>Eutheria</taxon>
        <taxon>Euarchontoglires</taxon>
        <taxon>Glires</taxon>
        <taxon>Rodentia</taxon>
        <taxon>Myomorpha</taxon>
        <taxon>Muroidea</taxon>
        <taxon>Cricetidae</taxon>
        <taxon>Neotominae</taxon>
        <taxon>Neotoma</taxon>
    </lineage>
</organism>
<dbReference type="GO" id="GO:0001755">
    <property type="term" value="P:neural crest cell migration"/>
    <property type="evidence" value="ECO:0007669"/>
    <property type="project" value="TreeGrafter"/>
</dbReference>
<dbReference type="InterPro" id="IPR015943">
    <property type="entry name" value="WD40/YVTN_repeat-like_dom_sf"/>
</dbReference>
<dbReference type="PANTHER" id="PTHR11036:SF36">
    <property type="entry name" value="SEMAPHORIN-3D"/>
    <property type="match status" value="1"/>
</dbReference>
<evidence type="ECO:0000313" key="5">
    <source>
        <dbReference type="Proteomes" id="UP000092124"/>
    </source>
</evidence>
<proteinExistence type="predicted"/>